<name>A9WHP3_CHLAA</name>
<dbReference type="RefSeq" id="WP_012256817.1">
    <property type="nucleotide sequence ID" value="NC_010175.1"/>
</dbReference>
<reference evidence="3" key="1">
    <citation type="journal article" date="2011" name="BMC Genomics">
        <title>Complete genome sequence of the filamentous anoxygenic phototrophic bacterium Chloroflexus aurantiacus.</title>
        <authorList>
            <person name="Tang K.H."/>
            <person name="Barry K."/>
            <person name="Chertkov O."/>
            <person name="Dalin E."/>
            <person name="Han C.S."/>
            <person name="Hauser L.J."/>
            <person name="Honchak B.M."/>
            <person name="Karbach L.E."/>
            <person name="Land M.L."/>
            <person name="Lapidus A."/>
            <person name="Larimer F.W."/>
            <person name="Mikhailova N."/>
            <person name="Pitluck S."/>
            <person name="Pierson B.K."/>
            <person name="Blankenship R.E."/>
        </authorList>
    </citation>
    <scope>NUCLEOTIDE SEQUENCE [LARGE SCALE GENOMIC DNA]</scope>
    <source>
        <strain evidence="3">ATCC 29366 / DSM 635 / J-10-fl</strain>
    </source>
</reference>
<dbReference type="HOGENOM" id="CLU_1400299_0_0_0"/>
<dbReference type="EnsemblBacteria" id="ABY34161">
    <property type="protein sequence ID" value="ABY34161"/>
    <property type="gene ID" value="Caur_0929"/>
</dbReference>
<feature type="transmembrane region" description="Helical" evidence="1">
    <location>
        <begin position="12"/>
        <end position="29"/>
    </location>
</feature>
<dbReference type="EMBL" id="CP000909">
    <property type="protein sequence ID" value="ABY34161.1"/>
    <property type="molecule type" value="Genomic_DNA"/>
</dbReference>
<dbReference type="eggNOG" id="ENOG502ZSBY">
    <property type="taxonomic scope" value="Bacteria"/>
</dbReference>
<dbReference type="AlphaFoldDB" id="A9WHP3"/>
<accession>A9WHP3</accession>
<dbReference type="Proteomes" id="UP000002008">
    <property type="component" value="Chromosome"/>
</dbReference>
<evidence type="ECO:0000313" key="3">
    <source>
        <dbReference type="Proteomes" id="UP000002008"/>
    </source>
</evidence>
<keyword evidence="1" id="KW-0812">Transmembrane</keyword>
<dbReference type="STRING" id="324602.Caur_0929"/>
<proteinExistence type="predicted"/>
<gene>
    <name evidence="2" type="ordered locus">Caur_0929</name>
</gene>
<keyword evidence="3" id="KW-1185">Reference proteome</keyword>
<evidence type="ECO:0000256" key="1">
    <source>
        <dbReference type="SAM" id="Phobius"/>
    </source>
</evidence>
<keyword evidence="1" id="KW-1133">Transmembrane helix</keyword>
<sequence length="195" mass="20952">MMHDESPPIPFWMIGILGALLLIGMSIFLQQNRTVALIDQFARQPTPALPLPGLPQLEIQSLSPDAQEAARQLWQQIMAGNRSQAVDPVASNQRLRVVIDGIEPVPNGVRIRGTVTNLTDGNLQVPISAFELRDSAGESYRAPGTTIANLSPGASTPLELSVPLPNGRGLLLITHLPPDPPLEQRLLIDVQGASS</sequence>
<evidence type="ECO:0000313" key="2">
    <source>
        <dbReference type="EMBL" id="ABY34161.1"/>
    </source>
</evidence>
<organism evidence="2 3">
    <name type="scientific">Chloroflexus aurantiacus (strain ATCC 29366 / DSM 635 / J-10-fl)</name>
    <dbReference type="NCBI Taxonomy" id="324602"/>
    <lineage>
        <taxon>Bacteria</taxon>
        <taxon>Bacillati</taxon>
        <taxon>Chloroflexota</taxon>
        <taxon>Chloroflexia</taxon>
        <taxon>Chloroflexales</taxon>
        <taxon>Chloroflexineae</taxon>
        <taxon>Chloroflexaceae</taxon>
        <taxon>Chloroflexus</taxon>
    </lineage>
</organism>
<dbReference type="PATRIC" id="fig|324602.8.peg.1064"/>
<dbReference type="InParanoid" id="A9WHP3"/>
<keyword evidence="1" id="KW-0472">Membrane</keyword>
<dbReference type="KEGG" id="cau:Caur_0929"/>
<protein>
    <submittedName>
        <fullName evidence="2">Uncharacterized protein</fullName>
    </submittedName>
</protein>